<dbReference type="EMBL" id="BAABKN010000043">
    <property type="protein sequence ID" value="GAA4760760.1"/>
    <property type="molecule type" value="Genomic_DNA"/>
</dbReference>
<evidence type="ECO:0000313" key="5">
    <source>
        <dbReference type="Proteomes" id="UP001499882"/>
    </source>
</evidence>
<organism evidence="4 5">
    <name type="scientific">Nocardioides endophyticus</name>
    <dbReference type="NCBI Taxonomy" id="1353775"/>
    <lineage>
        <taxon>Bacteria</taxon>
        <taxon>Bacillati</taxon>
        <taxon>Actinomycetota</taxon>
        <taxon>Actinomycetes</taxon>
        <taxon>Propionibacteriales</taxon>
        <taxon>Nocardioidaceae</taxon>
        <taxon>Nocardioides</taxon>
    </lineage>
</organism>
<dbReference type="InterPro" id="IPR036291">
    <property type="entry name" value="NAD(P)-bd_dom_sf"/>
</dbReference>
<gene>
    <name evidence="4" type="ORF">GCM10023350_53840</name>
</gene>
<comment type="similarity">
    <text evidence="1">Belongs to the short-chain dehydrogenases/reductases (SDR) family.</text>
</comment>
<proteinExistence type="inferred from homology"/>
<dbReference type="SUPFAM" id="SSF51735">
    <property type="entry name" value="NAD(P)-binding Rossmann-fold domains"/>
    <property type="match status" value="1"/>
</dbReference>
<name>A0ABP8ZMW9_9ACTN</name>
<dbReference type="PRINTS" id="PR00080">
    <property type="entry name" value="SDRFAMILY"/>
</dbReference>
<accession>A0ABP8ZMW9</accession>
<dbReference type="PANTHER" id="PTHR43477:SF1">
    <property type="entry name" value="DIHYDROANTICAPSIN 7-DEHYDROGENASE"/>
    <property type="match status" value="1"/>
</dbReference>
<dbReference type="RefSeq" id="WP_345530251.1">
    <property type="nucleotide sequence ID" value="NZ_BAABKN010000043.1"/>
</dbReference>
<dbReference type="SMART" id="SM00822">
    <property type="entry name" value="PKS_KR"/>
    <property type="match status" value="1"/>
</dbReference>
<feature type="domain" description="Ketoreductase" evidence="3">
    <location>
        <begin position="7"/>
        <end position="183"/>
    </location>
</feature>
<keyword evidence="2" id="KW-0560">Oxidoreductase</keyword>
<dbReference type="Pfam" id="PF13561">
    <property type="entry name" value="adh_short_C2"/>
    <property type="match status" value="1"/>
</dbReference>
<evidence type="ECO:0000313" key="4">
    <source>
        <dbReference type="EMBL" id="GAA4760760.1"/>
    </source>
</evidence>
<evidence type="ECO:0000256" key="1">
    <source>
        <dbReference type="ARBA" id="ARBA00006484"/>
    </source>
</evidence>
<evidence type="ECO:0000256" key="2">
    <source>
        <dbReference type="ARBA" id="ARBA00023002"/>
    </source>
</evidence>
<dbReference type="InterPro" id="IPR002347">
    <property type="entry name" value="SDR_fam"/>
</dbReference>
<sequence length="241" mass="24959">MNRLTDKVAVVTGGAMGIGLATAQLFADEGATVVVADLTKPDLDALGPTVEYAELDVTDEAAWAGLVADVTSEYGRLDVLVNNAGVIDYAGIAEVTPEDWARVIGVDQTGVFLGIRAALGPMRAQRAGSIINLSSAWGVVGSEGVAAYQAAKGAVRGLTRNAAITYATDGVRVNTVIPGWVTTPLTDRQPPEKNAEVIALTPLGYGAAPRDIAWGCVYLASDESRYVTGSELVIDGGLLAR</sequence>
<dbReference type="InterPro" id="IPR051122">
    <property type="entry name" value="SDR_DHRS6-like"/>
</dbReference>
<dbReference type="Gene3D" id="3.40.50.720">
    <property type="entry name" value="NAD(P)-binding Rossmann-like Domain"/>
    <property type="match status" value="1"/>
</dbReference>
<reference evidence="5" key="1">
    <citation type="journal article" date="2019" name="Int. J. Syst. Evol. Microbiol.">
        <title>The Global Catalogue of Microorganisms (GCM) 10K type strain sequencing project: providing services to taxonomists for standard genome sequencing and annotation.</title>
        <authorList>
            <consortium name="The Broad Institute Genomics Platform"/>
            <consortium name="The Broad Institute Genome Sequencing Center for Infectious Disease"/>
            <person name="Wu L."/>
            <person name="Ma J."/>
        </authorList>
    </citation>
    <scope>NUCLEOTIDE SEQUENCE [LARGE SCALE GENOMIC DNA]</scope>
    <source>
        <strain evidence="5">JCM 18532</strain>
    </source>
</reference>
<evidence type="ECO:0000259" key="3">
    <source>
        <dbReference type="SMART" id="SM00822"/>
    </source>
</evidence>
<dbReference type="InterPro" id="IPR057326">
    <property type="entry name" value="KR_dom"/>
</dbReference>
<dbReference type="PANTHER" id="PTHR43477">
    <property type="entry name" value="DIHYDROANTICAPSIN 7-DEHYDROGENASE"/>
    <property type="match status" value="1"/>
</dbReference>
<keyword evidence="5" id="KW-1185">Reference proteome</keyword>
<protein>
    <submittedName>
        <fullName evidence="4">Glucose 1-dehydrogenase</fullName>
    </submittedName>
</protein>
<dbReference type="Proteomes" id="UP001499882">
    <property type="component" value="Unassembled WGS sequence"/>
</dbReference>
<comment type="caution">
    <text evidence="4">The sequence shown here is derived from an EMBL/GenBank/DDBJ whole genome shotgun (WGS) entry which is preliminary data.</text>
</comment>
<dbReference type="PRINTS" id="PR00081">
    <property type="entry name" value="GDHRDH"/>
</dbReference>